<dbReference type="AlphaFoldDB" id="A0A1T5IZR2"/>
<feature type="transmembrane region" description="Helical" evidence="2">
    <location>
        <begin position="16"/>
        <end position="39"/>
    </location>
</feature>
<keyword evidence="2" id="KW-0812">Transmembrane</keyword>
<sequence length="94" mass="10254">MTTPLQQRRRVEAARAWAWFAVVLGTVSVGVNVLMMVLTSSWNGFWGQIGFGVIIAISAIVALRKNPKPQGPDPAPQRTPTPENALRRDGNSLD</sequence>
<evidence type="ECO:0000256" key="1">
    <source>
        <dbReference type="SAM" id="MobiDB-lite"/>
    </source>
</evidence>
<dbReference type="EMBL" id="FUZP01000001">
    <property type="protein sequence ID" value="SKC44443.1"/>
    <property type="molecule type" value="Genomic_DNA"/>
</dbReference>
<feature type="compositionally biased region" description="Basic and acidic residues" evidence="1">
    <location>
        <begin position="85"/>
        <end position="94"/>
    </location>
</feature>
<accession>A0A1T5IZR2</accession>
<dbReference type="Proteomes" id="UP000190857">
    <property type="component" value="Unassembled WGS sequence"/>
</dbReference>
<keyword evidence="2" id="KW-1133">Transmembrane helix</keyword>
<proteinExistence type="predicted"/>
<name>A0A1T5IZR2_9MICO</name>
<evidence type="ECO:0000256" key="2">
    <source>
        <dbReference type="SAM" id="Phobius"/>
    </source>
</evidence>
<keyword evidence="4" id="KW-1185">Reference proteome</keyword>
<organism evidence="3 4">
    <name type="scientific">Okibacterium fritillariae</name>
    <dbReference type="NCBI Taxonomy" id="123320"/>
    <lineage>
        <taxon>Bacteria</taxon>
        <taxon>Bacillati</taxon>
        <taxon>Actinomycetota</taxon>
        <taxon>Actinomycetes</taxon>
        <taxon>Micrococcales</taxon>
        <taxon>Microbacteriaceae</taxon>
        <taxon>Okibacterium</taxon>
    </lineage>
</organism>
<dbReference type="OrthoDB" id="9947745at2"/>
<evidence type="ECO:0000313" key="3">
    <source>
        <dbReference type="EMBL" id="SKC44443.1"/>
    </source>
</evidence>
<gene>
    <name evidence="3" type="ORF">SAMN06309945_1022</name>
</gene>
<feature type="region of interest" description="Disordered" evidence="1">
    <location>
        <begin position="66"/>
        <end position="94"/>
    </location>
</feature>
<feature type="compositionally biased region" description="Pro residues" evidence="1">
    <location>
        <begin position="69"/>
        <end position="79"/>
    </location>
</feature>
<protein>
    <submittedName>
        <fullName evidence="3">Uncharacterized protein</fullName>
    </submittedName>
</protein>
<dbReference type="STRING" id="123320.SAMN06309945_1022"/>
<dbReference type="RefSeq" id="WP_079727147.1">
    <property type="nucleotide sequence ID" value="NZ_FUZP01000001.1"/>
</dbReference>
<feature type="transmembrane region" description="Helical" evidence="2">
    <location>
        <begin position="45"/>
        <end position="63"/>
    </location>
</feature>
<reference evidence="3 4" key="1">
    <citation type="submission" date="2017-02" db="EMBL/GenBank/DDBJ databases">
        <authorList>
            <person name="Peterson S.W."/>
        </authorList>
    </citation>
    <scope>NUCLEOTIDE SEQUENCE [LARGE SCALE GENOMIC DNA]</scope>
    <source>
        <strain evidence="3 4">VKM Ac-2059</strain>
    </source>
</reference>
<keyword evidence="2" id="KW-0472">Membrane</keyword>
<evidence type="ECO:0000313" key="4">
    <source>
        <dbReference type="Proteomes" id="UP000190857"/>
    </source>
</evidence>